<reference evidence="1" key="1">
    <citation type="journal article" date="2015" name="Nature">
        <title>Complex archaea that bridge the gap between prokaryotes and eukaryotes.</title>
        <authorList>
            <person name="Spang A."/>
            <person name="Saw J.H."/>
            <person name="Jorgensen S.L."/>
            <person name="Zaremba-Niedzwiedzka K."/>
            <person name="Martijn J."/>
            <person name="Lind A.E."/>
            <person name="van Eijk R."/>
            <person name="Schleper C."/>
            <person name="Guy L."/>
            <person name="Ettema T.J."/>
        </authorList>
    </citation>
    <scope>NUCLEOTIDE SEQUENCE</scope>
</reference>
<dbReference type="AlphaFoldDB" id="A0A0F9P616"/>
<dbReference type="EMBL" id="LAZR01003298">
    <property type="protein sequence ID" value="KKN19847.1"/>
    <property type="molecule type" value="Genomic_DNA"/>
</dbReference>
<protein>
    <submittedName>
        <fullName evidence="1">Uncharacterized protein</fullName>
    </submittedName>
</protein>
<accession>A0A0F9P616</accession>
<comment type="caution">
    <text evidence="1">The sequence shown here is derived from an EMBL/GenBank/DDBJ whole genome shotgun (WGS) entry which is preliminary data.</text>
</comment>
<evidence type="ECO:0000313" key="1">
    <source>
        <dbReference type="EMBL" id="KKN19847.1"/>
    </source>
</evidence>
<organism evidence="1">
    <name type="scientific">marine sediment metagenome</name>
    <dbReference type="NCBI Taxonomy" id="412755"/>
    <lineage>
        <taxon>unclassified sequences</taxon>
        <taxon>metagenomes</taxon>
        <taxon>ecological metagenomes</taxon>
    </lineage>
</organism>
<gene>
    <name evidence="1" type="ORF">LCGC14_0941730</name>
</gene>
<sequence>MLAFPSMLVAPAKDAGMKAPPDADNFPQEEYPHFACFCALQLCRRMQPGEQWENAKIIAAVSDDEIKTMTLEGFLARGLTWAQG</sequence>
<name>A0A0F9P616_9ZZZZ</name>
<proteinExistence type="predicted"/>